<dbReference type="PROSITE" id="PS50110">
    <property type="entry name" value="RESPONSE_REGULATORY"/>
    <property type="match status" value="1"/>
</dbReference>
<dbReference type="EMBL" id="CP017269">
    <property type="protein sequence ID" value="AOT71941.1"/>
    <property type="molecule type" value="Genomic_DNA"/>
</dbReference>
<evidence type="ECO:0000313" key="7">
    <source>
        <dbReference type="EMBL" id="AOT71941.1"/>
    </source>
</evidence>
<evidence type="ECO:0000256" key="1">
    <source>
        <dbReference type="ARBA" id="ARBA00018672"/>
    </source>
</evidence>
<evidence type="ECO:0000256" key="5">
    <source>
        <dbReference type="PROSITE-ProRule" id="PRU00169"/>
    </source>
</evidence>
<proteinExistence type="predicted"/>
<accession>A0A1D8GM04</accession>
<dbReference type="KEGG" id="gfe:Gferi_21810"/>
<dbReference type="SMART" id="SM00448">
    <property type="entry name" value="REC"/>
    <property type="match status" value="1"/>
</dbReference>
<dbReference type="OrthoDB" id="9808843at2"/>
<evidence type="ECO:0000313" key="8">
    <source>
        <dbReference type="Proteomes" id="UP000095743"/>
    </source>
</evidence>
<dbReference type="Gene3D" id="3.40.50.2300">
    <property type="match status" value="1"/>
</dbReference>
<dbReference type="GO" id="GO:0000160">
    <property type="term" value="P:phosphorelay signal transduction system"/>
    <property type="evidence" value="ECO:0007669"/>
    <property type="project" value="UniProtKB-KW"/>
</dbReference>
<protein>
    <recommendedName>
        <fullName evidence="1">Stage 0 sporulation protein A homolog</fullName>
    </recommendedName>
</protein>
<gene>
    <name evidence="7" type="ORF">Gferi_21810</name>
</gene>
<dbReference type="Pfam" id="PF00072">
    <property type="entry name" value="Response_reg"/>
    <property type="match status" value="1"/>
</dbReference>
<dbReference type="PANTHER" id="PTHR44591">
    <property type="entry name" value="STRESS RESPONSE REGULATOR PROTEIN 1"/>
    <property type="match status" value="1"/>
</dbReference>
<keyword evidence="2 5" id="KW-0597">Phosphoprotein</keyword>
<name>A0A1D8GM04_9FIRM</name>
<keyword evidence="3" id="KW-0902">Two-component regulatory system</keyword>
<dbReference type="SUPFAM" id="SSF52172">
    <property type="entry name" value="CheY-like"/>
    <property type="match status" value="1"/>
</dbReference>
<reference evidence="7 8" key="1">
    <citation type="submission" date="2016-09" db="EMBL/GenBank/DDBJ databases">
        <title>Genomic analysis reveals versatility of anaerobic energy metabolism of Geosporobacter ferrireducens IRF9 of phylum Firmicutes.</title>
        <authorList>
            <person name="Kim S.-J."/>
        </authorList>
    </citation>
    <scope>NUCLEOTIDE SEQUENCE [LARGE SCALE GENOMIC DNA]</scope>
    <source>
        <strain evidence="7 8">IRF9</strain>
    </source>
</reference>
<dbReference type="AlphaFoldDB" id="A0A1D8GM04"/>
<dbReference type="InterPro" id="IPR011006">
    <property type="entry name" value="CheY-like_superfamily"/>
</dbReference>
<feature type="modified residue" description="4-aspartylphosphate" evidence="5">
    <location>
        <position position="55"/>
    </location>
</feature>
<comment type="function">
    <text evidence="4">May play the central regulatory role in sporulation. It may be an element of the effector pathway responsible for the activation of sporulation genes in response to nutritional stress. Spo0A may act in concert with spo0H (a sigma factor) to control the expression of some genes that are critical to the sporulation process.</text>
</comment>
<keyword evidence="8" id="KW-1185">Reference proteome</keyword>
<evidence type="ECO:0000256" key="3">
    <source>
        <dbReference type="ARBA" id="ARBA00023012"/>
    </source>
</evidence>
<organism evidence="7 8">
    <name type="scientific">Geosporobacter ferrireducens</name>
    <dbReference type="NCBI Taxonomy" id="1424294"/>
    <lineage>
        <taxon>Bacteria</taxon>
        <taxon>Bacillati</taxon>
        <taxon>Bacillota</taxon>
        <taxon>Clostridia</taxon>
        <taxon>Peptostreptococcales</taxon>
        <taxon>Thermotaleaceae</taxon>
        <taxon>Geosporobacter</taxon>
    </lineage>
</organism>
<dbReference type="InterPro" id="IPR001789">
    <property type="entry name" value="Sig_transdc_resp-reg_receiver"/>
</dbReference>
<evidence type="ECO:0000256" key="2">
    <source>
        <dbReference type="ARBA" id="ARBA00022553"/>
    </source>
</evidence>
<dbReference type="STRING" id="1424294.Gferi_21810"/>
<dbReference type="InterPro" id="IPR050595">
    <property type="entry name" value="Bact_response_regulator"/>
</dbReference>
<evidence type="ECO:0000256" key="4">
    <source>
        <dbReference type="ARBA" id="ARBA00024867"/>
    </source>
</evidence>
<dbReference type="Proteomes" id="UP000095743">
    <property type="component" value="Chromosome"/>
</dbReference>
<sequence length="125" mass="13882">MKDPVILVAEDSKYMRTVIGMTIKGMGYNSLFFAADGFETIEKAILLKPDIITLDITIPKINGLDVIPEILEVSPSSIIIMVTAMHNQDIIKQAIKSGASDFIHKPFQKETLENVIRSHVQKISV</sequence>
<dbReference type="RefSeq" id="WP_069980257.1">
    <property type="nucleotide sequence ID" value="NZ_CP017269.1"/>
</dbReference>
<evidence type="ECO:0000259" key="6">
    <source>
        <dbReference type="PROSITE" id="PS50110"/>
    </source>
</evidence>
<feature type="domain" description="Response regulatory" evidence="6">
    <location>
        <begin position="5"/>
        <end position="120"/>
    </location>
</feature>
<dbReference type="PANTHER" id="PTHR44591:SF14">
    <property type="entry name" value="PROTEIN PILG"/>
    <property type="match status" value="1"/>
</dbReference>